<dbReference type="Gene3D" id="2.60.40.10">
    <property type="entry name" value="Immunoglobulins"/>
    <property type="match status" value="1"/>
</dbReference>
<evidence type="ECO:0000259" key="1">
    <source>
        <dbReference type="PROSITE" id="PS50093"/>
    </source>
</evidence>
<protein>
    <submittedName>
        <fullName evidence="2">Unannotated protein</fullName>
    </submittedName>
</protein>
<accession>A0A6J6EC27</accession>
<sequence length="253" mass="27838">MKPLIICLSIILFLGESTSSAIANDCKETACVNVYTENNQIIIEARKGDKTVKKTIAQSPKKPVIKAKPTKKPIPFFLLPEPKKSVAKKPIIKKQVVKKPVVKKPAKPRVKKAVTKVNLSDRLTKLVPTAGVAYQPEFEPLVNVPVYFWCDLPELFQSRVEIIGEIIDVTLRPSYVWSFGDGSTFTTTESGAPYPHGLIHHNYSRPGAYVVTLATTWNGTYTHNAQLRAVTGKVVKISIAGINIVTAPTTFKG</sequence>
<dbReference type="InterPro" id="IPR013783">
    <property type="entry name" value="Ig-like_fold"/>
</dbReference>
<dbReference type="Pfam" id="PF00801">
    <property type="entry name" value="PKD"/>
    <property type="match status" value="1"/>
</dbReference>
<proteinExistence type="predicted"/>
<reference evidence="2" key="1">
    <citation type="submission" date="2020-05" db="EMBL/GenBank/DDBJ databases">
        <authorList>
            <person name="Chiriac C."/>
            <person name="Salcher M."/>
            <person name="Ghai R."/>
            <person name="Kavagutti S V."/>
        </authorList>
    </citation>
    <scope>NUCLEOTIDE SEQUENCE</scope>
</reference>
<name>A0A6J6EC27_9ZZZZ</name>
<feature type="domain" description="PKD" evidence="1">
    <location>
        <begin position="174"/>
        <end position="216"/>
    </location>
</feature>
<gene>
    <name evidence="2" type="ORF">UFOPK1689_00828</name>
</gene>
<dbReference type="SUPFAM" id="SSF49299">
    <property type="entry name" value="PKD domain"/>
    <property type="match status" value="1"/>
</dbReference>
<dbReference type="InterPro" id="IPR035986">
    <property type="entry name" value="PKD_dom_sf"/>
</dbReference>
<dbReference type="CDD" id="cd00146">
    <property type="entry name" value="PKD"/>
    <property type="match status" value="1"/>
</dbReference>
<organism evidence="2">
    <name type="scientific">freshwater metagenome</name>
    <dbReference type="NCBI Taxonomy" id="449393"/>
    <lineage>
        <taxon>unclassified sequences</taxon>
        <taxon>metagenomes</taxon>
        <taxon>ecological metagenomes</taxon>
    </lineage>
</organism>
<dbReference type="InterPro" id="IPR000601">
    <property type="entry name" value="PKD_dom"/>
</dbReference>
<evidence type="ECO:0000313" key="2">
    <source>
        <dbReference type="EMBL" id="CAB4573406.1"/>
    </source>
</evidence>
<dbReference type="PROSITE" id="PS50093">
    <property type="entry name" value="PKD"/>
    <property type="match status" value="1"/>
</dbReference>
<dbReference type="EMBL" id="CAEZTN010000026">
    <property type="protein sequence ID" value="CAB4573406.1"/>
    <property type="molecule type" value="Genomic_DNA"/>
</dbReference>
<dbReference type="AlphaFoldDB" id="A0A6J6EC27"/>